<gene>
    <name evidence="3" type="ordered locus">Rcas_0455</name>
</gene>
<keyword evidence="4" id="KW-1185">Reference proteome</keyword>
<feature type="transmembrane region" description="Helical" evidence="1">
    <location>
        <begin position="137"/>
        <end position="154"/>
    </location>
</feature>
<feature type="transmembrane region" description="Helical" evidence="1">
    <location>
        <begin position="353"/>
        <end position="371"/>
    </location>
</feature>
<dbReference type="AlphaFoldDB" id="A7NF23"/>
<accession>A7NF23</accession>
<feature type="transmembrane region" description="Helical" evidence="1">
    <location>
        <begin position="30"/>
        <end position="49"/>
    </location>
</feature>
<sequence>MTTHATAGVIPQTSAAAQTATLSRITAIDALRGVALTLMALTHAAFFIGVGMQAESYGGQPVSLQSPPYWLSGLLTTLASPIFFCLAGVSLALLEQSRVRKGASSWSVSRFILARAGVIMALDLTICAWLWMGKMPYIHVLTAMGLAMIVLAGLRLLPTRVILAAAIVTLLAYQGILEVLRPQLEAGAPQSMAQALFLTYSYETLLPVGFPLLGWGPVMWLGFVLGRNLSHPLLRQPRTWVGIGAGLLALWLALRLIGGYGDLGAYRAGDPWPYFLVMSKAPPSLSYLAFKLGIAALIFAVLIAFPKGIETGLLRVLTLIGQTSLFFYVMHIVVYHLLAQAFFAINAPALPGIIYGYTIWLAGMVPLVWLCSRYRVERKKRPESVLRYL</sequence>
<feature type="transmembrane region" description="Helical" evidence="1">
    <location>
        <begin position="285"/>
        <end position="305"/>
    </location>
</feature>
<feature type="transmembrane region" description="Helical" evidence="1">
    <location>
        <begin position="112"/>
        <end position="131"/>
    </location>
</feature>
<name>A7NF23_ROSCS</name>
<feature type="transmembrane region" description="Helical" evidence="1">
    <location>
        <begin position="69"/>
        <end position="91"/>
    </location>
</feature>
<dbReference type="Pfam" id="PF07786">
    <property type="entry name" value="HGSNAT_cat"/>
    <property type="match status" value="1"/>
</dbReference>
<feature type="domain" description="Heparan-alpha-glucosaminide N-acetyltransferase catalytic" evidence="2">
    <location>
        <begin position="24"/>
        <end position="237"/>
    </location>
</feature>
<keyword evidence="1" id="KW-1133">Transmembrane helix</keyword>
<evidence type="ECO:0000313" key="4">
    <source>
        <dbReference type="Proteomes" id="UP000000263"/>
    </source>
</evidence>
<dbReference type="eggNOG" id="COG3503">
    <property type="taxonomic scope" value="Bacteria"/>
</dbReference>
<keyword evidence="1" id="KW-0472">Membrane</keyword>
<evidence type="ECO:0000256" key="1">
    <source>
        <dbReference type="SAM" id="Phobius"/>
    </source>
</evidence>
<dbReference type="STRING" id="383372.Rcas_0455"/>
<feature type="transmembrane region" description="Helical" evidence="1">
    <location>
        <begin position="204"/>
        <end position="226"/>
    </location>
</feature>
<proteinExistence type="predicted"/>
<dbReference type="InterPro" id="IPR012429">
    <property type="entry name" value="HGSNAT_cat"/>
</dbReference>
<organism evidence="3 4">
    <name type="scientific">Roseiflexus castenholzii (strain DSM 13941 / HLO8)</name>
    <dbReference type="NCBI Taxonomy" id="383372"/>
    <lineage>
        <taxon>Bacteria</taxon>
        <taxon>Bacillati</taxon>
        <taxon>Chloroflexota</taxon>
        <taxon>Chloroflexia</taxon>
        <taxon>Chloroflexales</taxon>
        <taxon>Roseiflexineae</taxon>
        <taxon>Roseiflexaceae</taxon>
        <taxon>Roseiflexus</taxon>
    </lineage>
</organism>
<dbReference type="KEGG" id="rca:Rcas_0455"/>
<protein>
    <submittedName>
        <fullName evidence="3">Membrane protein-like protein</fullName>
    </submittedName>
</protein>
<evidence type="ECO:0000259" key="2">
    <source>
        <dbReference type="Pfam" id="PF07786"/>
    </source>
</evidence>
<dbReference type="Proteomes" id="UP000000263">
    <property type="component" value="Chromosome"/>
</dbReference>
<reference evidence="3 4" key="1">
    <citation type="submission" date="2007-08" db="EMBL/GenBank/DDBJ databases">
        <title>Complete sequence of Roseiflexus castenholzii DSM 13941.</title>
        <authorList>
            <consortium name="US DOE Joint Genome Institute"/>
            <person name="Copeland A."/>
            <person name="Lucas S."/>
            <person name="Lapidus A."/>
            <person name="Barry K."/>
            <person name="Glavina del Rio T."/>
            <person name="Dalin E."/>
            <person name="Tice H."/>
            <person name="Pitluck S."/>
            <person name="Thompson L.S."/>
            <person name="Brettin T."/>
            <person name="Bruce D."/>
            <person name="Detter J.C."/>
            <person name="Han C."/>
            <person name="Tapia R."/>
            <person name="Schmutz J."/>
            <person name="Larimer F."/>
            <person name="Land M."/>
            <person name="Hauser L."/>
            <person name="Kyrpides N."/>
            <person name="Mikhailova N."/>
            <person name="Bryant D.A."/>
            <person name="Hanada S."/>
            <person name="Tsukatani Y."/>
            <person name="Richardson P."/>
        </authorList>
    </citation>
    <scope>NUCLEOTIDE SEQUENCE [LARGE SCALE GENOMIC DNA]</scope>
    <source>
        <strain evidence="4">DSM 13941 / HLO8</strain>
    </source>
</reference>
<dbReference type="RefSeq" id="WP_011997989.1">
    <property type="nucleotide sequence ID" value="NC_009767.1"/>
</dbReference>
<feature type="transmembrane region" description="Helical" evidence="1">
    <location>
        <begin position="238"/>
        <end position="257"/>
    </location>
</feature>
<keyword evidence="1" id="KW-0812">Transmembrane</keyword>
<dbReference type="PANTHER" id="PTHR40407:SF1">
    <property type="entry name" value="HEPARAN-ALPHA-GLUCOSAMINIDE N-ACETYLTRANSFERASE CATALYTIC DOMAIN-CONTAINING PROTEIN"/>
    <property type="match status" value="1"/>
</dbReference>
<evidence type="ECO:0000313" key="3">
    <source>
        <dbReference type="EMBL" id="ABU56586.1"/>
    </source>
</evidence>
<dbReference type="HOGENOM" id="CLU_054519_1_0_0"/>
<dbReference type="OrthoDB" id="508112at2"/>
<dbReference type="PANTHER" id="PTHR40407">
    <property type="entry name" value="MEMBRANE PROTEIN-LIKE PROTEIN"/>
    <property type="match status" value="1"/>
</dbReference>
<dbReference type="EMBL" id="CP000804">
    <property type="protein sequence ID" value="ABU56586.1"/>
    <property type="molecule type" value="Genomic_DNA"/>
</dbReference>
<feature type="transmembrane region" description="Helical" evidence="1">
    <location>
        <begin position="161"/>
        <end position="184"/>
    </location>
</feature>